<dbReference type="Proteomes" id="UP000523161">
    <property type="component" value="Unassembled WGS sequence"/>
</dbReference>
<comment type="caution">
    <text evidence="2">The sequence shown here is derived from an EMBL/GenBank/DDBJ whole genome shotgun (WGS) entry which is preliminary data.</text>
</comment>
<dbReference type="PANTHER" id="PTHR22916:SF3">
    <property type="entry name" value="UDP-GLCNAC:BETAGAL BETA-1,3-N-ACETYLGLUCOSAMINYLTRANSFERASE-LIKE PROTEIN 1"/>
    <property type="match status" value="1"/>
</dbReference>
<dbReference type="Gene3D" id="3.90.550.10">
    <property type="entry name" value="Spore Coat Polysaccharide Biosynthesis Protein SpsA, Chain A"/>
    <property type="match status" value="1"/>
</dbReference>
<dbReference type="EMBL" id="JABSOD010000005">
    <property type="protein sequence ID" value="NRQ42159.1"/>
    <property type="molecule type" value="Genomic_DNA"/>
</dbReference>
<dbReference type="SUPFAM" id="SSF53448">
    <property type="entry name" value="Nucleotide-diphospho-sugar transferases"/>
    <property type="match status" value="1"/>
</dbReference>
<dbReference type="RefSeq" id="WP_173500407.1">
    <property type="nucleotide sequence ID" value="NZ_JABSOD010000005.1"/>
</dbReference>
<evidence type="ECO:0000259" key="1">
    <source>
        <dbReference type="Pfam" id="PF00535"/>
    </source>
</evidence>
<evidence type="ECO:0000313" key="2">
    <source>
        <dbReference type="EMBL" id="NRQ42159.1"/>
    </source>
</evidence>
<dbReference type="Pfam" id="PF00535">
    <property type="entry name" value="Glycos_transf_2"/>
    <property type="match status" value="1"/>
</dbReference>
<dbReference type="InterPro" id="IPR029044">
    <property type="entry name" value="Nucleotide-diphossugar_trans"/>
</dbReference>
<reference evidence="2 3" key="1">
    <citation type="submission" date="2020-06" db="EMBL/GenBank/DDBJ databases">
        <title>Rheinheimera sp. nov., a marine bacterium isolated from coastal.</title>
        <authorList>
            <person name="Yu Q."/>
            <person name="Qi Y."/>
            <person name="Pu J."/>
        </authorList>
    </citation>
    <scope>NUCLEOTIDE SEQUENCE [LARGE SCALE GENOMIC DNA]</scope>
    <source>
        <strain evidence="2 3">YQF-2</strain>
    </source>
</reference>
<accession>A0A7Y5AQD5</accession>
<proteinExistence type="predicted"/>
<feature type="domain" description="Glycosyltransferase 2-like" evidence="1">
    <location>
        <begin position="8"/>
        <end position="148"/>
    </location>
</feature>
<organism evidence="2 3">
    <name type="scientific">Rheinheimera lutimaris</name>
    <dbReference type="NCBI Taxonomy" id="2740584"/>
    <lineage>
        <taxon>Bacteria</taxon>
        <taxon>Pseudomonadati</taxon>
        <taxon>Pseudomonadota</taxon>
        <taxon>Gammaproteobacteria</taxon>
        <taxon>Chromatiales</taxon>
        <taxon>Chromatiaceae</taxon>
        <taxon>Rheinheimera</taxon>
    </lineage>
</organism>
<dbReference type="PANTHER" id="PTHR22916">
    <property type="entry name" value="GLYCOSYLTRANSFERASE"/>
    <property type="match status" value="1"/>
</dbReference>
<keyword evidence="2" id="KW-0808">Transferase</keyword>
<evidence type="ECO:0000313" key="3">
    <source>
        <dbReference type="Proteomes" id="UP000523161"/>
    </source>
</evidence>
<dbReference type="AlphaFoldDB" id="A0A7Y5AQD5"/>
<sequence length="304" mass="34368">MKNDLFFSVVIPAFNRAHSLKRCIESVLNQTEQRFEIIVVDDGSTDNTKAVIDTIADSRVRYIYKVNGGGSKARNTGIDIAEGQFIAFLDSDDIFLPHHLANALPALVQGDNVCTFTQVIVDRGEELNFIKPHRPIKEHEHISEYLMRDRGFVQTSTLVVPRELALKSKYDEVITFGQDTDFAIKLVFNGGVLRMLSEPGAIWDDKWSANRLSSKSNPQQRLEWLRRIKPMLTDKAYLADTGWPVAKGFAQNGQRTRALNLFFKALVRGCYRPKMAIVIFLQVALSKSAYRKMSDVLAKFGVQP</sequence>
<keyword evidence="3" id="KW-1185">Reference proteome</keyword>
<gene>
    <name evidence="2" type="ORF">HRH59_06205</name>
</gene>
<dbReference type="InterPro" id="IPR001173">
    <property type="entry name" value="Glyco_trans_2-like"/>
</dbReference>
<name>A0A7Y5AQD5_9GAMM</name>
<dbReference type="GO" id="GO:0016758">
    <property type="term" value="F:hexosyltransferase activity"/>
    <property type="evidence" value="ECO:0007669"/>
    <property type="project" value="UniProtKB-ARBA"/>
</dbReference>
<protein>
    <submittedName>
        <fullName evidence="2">Glycosyltransferase family 2 protein</fullName>
    </submittedName>
</protein>
<dbReference type="CDD" id="cd00761">
    <property type="entry name" value="Glyco_tranf_GTA_type"/>
    <property type="match status" value="1"/>
</dbReference>